<dbReference type="InterPro" id="IPR027417">
    <property type="entry name" value="P-loop_NTPase"/>
</dbReference>
<dbReference type="OMA" id="FERNGWP"/>
<dbReference type="PANTHER" id="PTHR11638">
    <property type="entry name" value="ATP-DEPENDENT CLP PROTEASE"/>
    <property type="match status" value="1"/>
</dbReference>
<dbReference type="SUPFAM" id="SSF52540">
    <property type="entry name" value="P-loop containing nucleoside triphosphate hydrolases"/>
    <property type="match status" value="1"/>
</dbReference>
<organism evidence="4 5">
    <name type="scientific">Kalanchoe fedtschenkoi</name>
    <name type="common">Lavender scallops</name>
    <name type="synonym">South American air plant</name>
    <dbReference type="NCBI Taxonomy" id="63787"/>
    <lineage>
        <taxon>Eukaryota</taxon>
        <taxon>Viridiplantae</taxon>
        <taxon>Streptophyta</taxon>
        <taxon>Embryophyta</taxon>
        <taxon>Tracheophyta</taxon>
        <taxon>Spermatophyta</taxon>
        <taxon>Magnoliopsida</taxon>
        <taxon>eudicotyledons</taxon>
        <taxon>Gunneridae</taxon>
        <taxon>Pentapetalae</taxon>
        <taxon>Saxifragales</taxon>
        <taxon>Crassulaceae</taxon>
        <taxon>Kalanchoe</taxon>
    </lineage>
</organism>
<proteinExistence type="predicted"/>
<dbReference type="Gene3D" id="3.40.50.300">
    <property type="entry name" value="P-loop containing nucleotide triphosphate hydrolases"/>
    <property type="match status" value="1"/>
</dbReference>
<dbReference type="GO" id="GO:0016887">
    <property type="term" value="F:ATP hydrolysis activity"/>
    <property type="evidence" value="ECO:0007669"/>
    <property type="project" value="InterPro"/>
</dbReference>
<feature type="domain" description="SMAX1-like nucleotide binding" evidence="3">
    <location>
        <begin position="42"/>
        <end position="125"/>
    </location>
</feature>
<evidence type="ECO:0000256" key="2">
    <source>
        <dbReference type="ARBA" id="ARBA00022840"/>
    </source>
</evidence>
<evidence type="ECO:0000313" key="5">
    <source>
        <dbReference type="Proteomes" id="UP000594263"/>
    </source>
</evidence>
<evidence type="ECO:0000259" key="3">
    <source>
        <dbReference type="Pfam" id="PF23569"/>
    </source>
</evidence>
<evidence type="ECO:0000256" key="1">
    <source>
        <dbReference type="ARBA" id="ARBA00022741"/>
    </source>
</evidence>
<protein>
    <recommendedName>
        <fullName evidence="3">SMAX1-like nucleotide binding domain-containing protein</fullName>
    </recommendedName>
</protein>
<dbReference type="Gramene" id="Kaladp0068s0059.1.v1.1">
    <property type="protein sequence ID" value="Kaladp0068s0059.1.v1.1.CDS.1"/>
    <property type="gene ID" value="Kaladp0068s0059.v1.1"/>
</dbReference>
<dbReference type="PANTHER" id="PTHR11638:SF18">
    <property type="entry name" value="HEAT SHOCK PROTEIN 104"/>
    <property type="match status" value="1"/>
</dbReference>
<name>A0A7N0UIL9_KALFE</name>
<reference evidence="4" key="1">
    <citation type="submission" date="2021-01" db="UniProtKB">
        <authorList>
            <consortium name="EnsemblPlants"/>
        </authorList>
    </citation>
    <scope>IDENTIFICATION</scope>
</reference>
<sequence length="169" mass="18949">MVKRRRKTSPRKESDVASILLKYGKDMIKQSVKFDPVMGRDDEIGRVIVILSRRTKNNPIIIGEPGVGKTAVVEGLAQRIFRGDVPSDLEDVRLIALDVGSLVAGTAYGGEFEERLKAVLKEVEDAEAHYRFPDLLCNHRVLKFKTSQTQRVDEFERNGWPVVLVSGSI</sequence>
<keyword evidence="5" id="KW-1185">Reference proteome</keyword>
<dbReference type="InterPro" id="IPR050130">
    <property type="entry name" value="ClpA_ClpB"/>
</dbReference>
<dbReference type="AlphaFoldDB" id="A0A7N0UIL9"/>
<dbReference type="Pfam" id="PF23569">
    <property type="entry name" value="NBD_SMAX1"/>
    <property type="match status" value="1"/>
</dbReference>
<dbReference type="InterPro" id="IPR058680">
    <property type="entry name" value="NBD_SMAX1-like"/>
</dbReference>
<dbReference type="GO" id="GO:0005524">
    <property type="term" value="F:ATP binding"/>
    <property type="evidence" value="ECO:0007669"/>
    <property type="project" value="UniProtKB-KW"/>
</dbReference>
<dbReference type="Proteomes" id="UP000594263">
    <property type="component" value="Unplaced"/>
</dbReference>
<dbReference type="CDD" id="cd00009">
    <property type="entry name" value="AAA"/>
    <property type="match status" value="1"/>
</dbReference>
<keyword evidence="1" id="KW-0547">Nucleotide-binding</keyword>
<keyword evidence="2" id="KW-0067">ATP-binding</keyword>
<dbReference type="EnsemblPlants" id="Kaladp0068s0059.1.v1.1">
    <property type="protein sequence ID" value="Kaladp0068s0059.1.v1.1.CDS.1"/>
    <property type="gene ID" value="Kaladp0068s0059.v1.1"/>
</dbReference>
<dbReference type="GO" id="GO:0005737">
    <property type="term" value="C:cytoplasm"/>
    <property type="evidence" value="ECO:0007669"/>
    <property type="project" value="TreeGrafter"/>
</dbReference>
<evidence type="ECO:0000313" key="4">
    <source>
        <dbReference type="EnsemblPlants" id="Kaladp0068s0059.1.v1.1.CDS.1"/>
    </source>
</evidence>
<accession>A0A7N0UIL9</accession>
<dbReference type="GO" id="GO:0034605">
    <property type="term" value="P:cellular response to heat"/>
    <property type="evidence" value="ECO:0007669"/>
    <property type="project" value="TreeGrafter"/>
</dbReference>